<dbReference type="Proteomes" id="UP000321328">
    <property type="component" value="Unassembled WGS sequence"/>
</dbReference>
<organism evidence="4 5">
    <name type="scientific">Pseudonocardia asaccharolytica DSM 44247 = NBRC 16224</name>
    <dbReference type="NCBI Taxonomy" id="1123024"/>
    <lineage>
        <taxon>Bacteria</taxon>
        <taxon>Bacillati</taxon>
        <taxon>Actinomycetota</taxon>
        <taxon>Actinomycetes</taxon>
        <taxon>Pseudonocardiales</taxon>
        <taxon>Pseudonocardiaceae</taxon>
        <taxon>Pseudonocardia</taxon>
    </lineage>
</organism>
<keyword evidence="1 2" id="KW-0732">Signal</keyword>
<dbReference type="EMBL" id="BJVI01000007">
    <property type="protein sequence ID" value="GEL17224.1"/>
    <property type="molecule type" value="Genomic_DNA"/>
</dbReference>
<dbReference type="PIRSF" id="PIRSF002741">
    <property type="entry name" value="MppA"/>
    <property type="match status" value="1"/>
</dbReference>
<feature type="domain" description="Solute-binding protein family 5" evidence="3">
    <location>
        <begin position="78"/>
        <end position="413"/>
    </location>
</feature>
<dbReference type="GO" id="GO:0043190">
    <property type="term" value="C:ATP-binding cassette (ABC) transporter complex"/>
    <property type="evidence" value="ECO:0007669"/>
    <property type="project" value="InterPro"/>
</dbReference>
<dbReference type="PANTHER" id="PTHR30290:SF38">
    <property type="entry name" value="D,D-DIPEPTIDE-BINDING PERIPLASMIC PROTEIN DDPA-RELATED"/>
    <property type="match status" value="1"/>
</dbReference>
<dbReference type="InterPro" id="IPR039424">
    <property type="entry name" value="SBP_5"/>
</dbReference>
<dbReference type="STRING" id="1123024.GCA_000423625_00396"/>
<evidence type="ECO:0000313" key="5">
    <source>
        <dbReference type="Proteomes" id="UP000321328"/>
    </source>
</evidence>
<evidence type="ECO:0000313" key="4">
    <source>
        <dbReference type="EMBL" id="GEL17224.1"/>
    </source>
</evidence>
<accession>A0A511D114</accession>
<comment type="caution">
    <text evidence="4">The sequence shown here is derived from an EMBL/GenBank/DDBJ whole genome shotgun (WGS) entry which is preliminary data.</text>
</comment>
<gene>
    <name evidence="4" type="ORF">PA7_10610</name>
</gene>
<dbReference type="Gene3D" id="3.40.190.10">
    <property type="entry name" value="Periplasmic binding protein-like II"/>
    <property type="match status" value="1"/>
</dbReference>
<dbReference type="GO" id="GO:1904680">
    <property type="term" value="F:peptide transmembrane transporter activity"/>
    <property type="evidence" value="ECO:0007669"/>
    <property type="project" value="TreeGrafter"/>
</dbReference>
<dbReference type="Pfam" id="PF00496">
    <property type="entry name" value="SBP_bac_5"/>
    <property type="match status" value="1"/>
</dbReference>
<evidence type="ECO:0000256" key="2">
    <source>
        <dbReference type="SAM" id="SignalP"/>
    </source>
</evidence>
<name>A0A511D114_9PSEU</name>
<dbReference type="GO" id="GO:0015833">
    <property type="term" value="P:peptide transport"/>
    <property type="evidence" value="ECO:0007669"/>
    <property type="project" value="TreeGrafter"/>
</dbReference>
<dbReference type="AlphaFoldDB" id="A0A511D114"/>
<reference evidence="4 5" key="1">
    <citation type="submission" date="2019-07" db="EMBL/GenBank/DDBJ databases">
        <title>Whole genome shotgun sequence of Pseudonocardia asaccharolytica NBRC 16224.</title>
        <authorList>
            <person name="Hosoyama A."/>
            <person name="Uohara A."/>
            <person name="Ohji S."/>
            <person name="Ichikawa N."/>
        </authorList>
    </citation>
    <scope>NUCLEOTIDE SEQUENCE [LARGE SCALE GENOMIC DNA]</scope>
    <source>
        <strain evidence="4 5">NBRC 16224</strain>
    </source>
</reference>
<evidence type="ECO:0000259" key="3">
    <source>
        <dbReference type="Pfam" id="PF00496"/>
    </source>
</evidence>
<protein>
    <submittedName>
        <fullName evidence="4">ABC transporter substrate-binding protein</fullName>
    </submittedName>
</protein>
<dbReference type="InterPro" id="IPR030678">
    <property type="entry name" value="Peptide/Ni-bd"/>
</dbReference>
<evidence type="ECO:0000256" key="1">
    <source>
        <dbReference type="ARBA" id="ARBA00022729"/>
    </source>
</evidence>
<dbReference type="InterPro" id="IPR000914">
    <property type="entry name" value="SBP_5_dom"/>
</dbReference>
<dbReference type="SUPFAM" id="SSF53850">
    <property type="entry name" value="Periplasmic binding protein-like II"/>
    <property type="match status" value="1"/>
</dbReference>
<dbReference type="PROSITE" id="PS51257">
    <property type="entry name" value="PROKAR_LIPOPROTEIN"/>
    <property type="match status" value="1"/>
</dbReference>
<keyword evidence="5" id="KW-1185">Reference proteome</keyword>
<sequence>MRLRVATLLTALSLIAATACGNPSGAGPNGPPDPNAVIRVANHLALTTWDPARSIGGPETQLLGLVYDRLVHSTPEGEPAPGAAESWTFENSGRTLLLSLRHGLRFSDGTALDAEVVKQNLDRARDLPTSTIAANLANIESVEVTDAVTVRISQHNPDFALPMLLADRPGMIANPRTFAQLDAAETPIGSGPFTVVAQQPSVSITLTKNSSFWDANRIKVGGAEIRVIPDPTARLNALRSGEVDLASLEAEQAEDARQLSELRVDAGPSLESAYIWLNPSFDPALADPNVRKAISYALDRNEIVNGVMFGEARPTAQSFPKGHSAYDDALDGQPQHDPTRARRLLADAGLPNGFSFEAVVYSPKMDRVAQAIQSQLAEVGITLTLRALPAFGSATEYFQKKSVDAAIFSTRSGLEPSLLYRQFYLPGQYYNPGNVSSDEVSGLIEKAKHEPSVDARMALYREIAQNVVAQPLGVIPVYSANQIVAHSRVVSGVRTWIDGFPHLDEISMSK</sequence>
<feature type="signal peptide" evidence="2">
    <location>
        <begin position="1"/>
        <end position="21"/>
    </location>
</feature>
<feature type="chain" id="PRO_5039476011" evidence="2">
    <location>
        <begin position="22"/>
        <end position="510"/>
    </location>
</feature>
<dbReference type="GO" id="GO:0042597">
    <property type="term" value="C:periplasmic space"/>
    <property type="evidence" value="ECO:0007669"/>
    <property type="project" value="UniProtKB-ARBA"/>
</dbReference>
<proteinExistence type="predicted"/>
<dbReference type="PANTHER" id="PTHR30290">
    <property type="entry name" value="PERIPLASMIC BINDING COMPONENT OF ABC TRANSPORTER"/>
    <property type="match status" value="1"/>
</dbReference>
<dbReference type="Gene3D" id="3.10.105.10">
    <property type="entry name" value="Dipeptide-binding Protein, Domain 3"/>
    <property type="match status" value="1"/>
</dbReference>